<evidence type="ECO:0000313" key="3">
    <source>
        <dbReference type="EMBL" id="MDG3585568.1"/>
    </source>
</evidence>
<evidence type="ECO:0000259" key="1">
    <source>
        <dbReference type="PROSITE" id="PS51192"/>
    </source>
</evidence>
<dbReference type="InterPro" id="IPR014001">
    <property type="entry name" value="Helicase_ATP-bd"/>
</dbReference>
<dbReference type="RefSeq" id="WP_277899169.1">
    <property type="nucleotide sequence ID" value="NZ_JAPMUA010000002.1"/>
</dbReference>
<dbReference type="Gene3D" id="3.40.50.300">
    <property type="entry name" value="P-loop containing nucleotide triphosphate hydrolases"/>
    <property type="match status" value="2"/>
</dbReference>
<keyword evidence="3" id="KW-0347">Helicase</keyword>
<protein>
    <submittedName>
        <fullName evidence="3">DEAD/DEAH box helicase family protein</fullName>
    </submittedName>
</protein>
<comment type="caution">
    <text evidence="3">The sequence shown here is derived from an EMBL/GenBank/DDBJ whole genome shotgun (WGS) entry which is preliminary data.</text>
</comment>
<dbReference type="InterPro" id="IPR050742">
    <property type="entry name" value="Helicase_Restrict-Modif_Enz"/>
</dbReference>
<dbReference type="InterPro" id="IPR001650">
    <property type="entry name" value="Helicase_C-like"/>
</dbReference>
<dbReference type="PROSITE" id="PS51194">
    <property type="entry name" value="HELICASE_CTER"/>
    <property type="match status" value="1"/>
</dbReference>
<name>A0ABT6FQN1_9FLAO</name>
<dbReference type="EMBL" id="JAPMUA010000002">
    <property type="protein sequence ID" value="MDG3585568.1"/>
    <property type="molecule type" value="Genomic_DNA"/>
</dbReference>
<gene>
    <name evidence="3" type="ORF">OSR52_06770</name>
</gene>
<keyword evidence="3" id="KW-0378">Hydrolase</keyword>
<dbReference type="InterPro" id="IPR006935">
    <property type="entry name" value="Helicase/UvrB_N"/>
</dbReference>
<dbReference type="InterPro" id="IPR027417">
    <property type="entry name" value="P-loop_NTPase"/>
</dbReference>
<keyword evidence="4" id="KW-1185">Reference proteome</keyword>
<dbReference type="PANTHER" id="PTHR47396:SF1">
    <property type="entry name" value="ATP-DEPENDENT HELICASE IRC3-RELATED"/>
    <property type="match status" value="1"/>
</dbReference>
<evidence type="ECO:0000313" key="4">
    <source>
        <dbReference type="Proteomes" id="UP001153642"/>
    </source>
</evidence>
<feature type="domain" description="Helicase ATP-binding" evidence="1">
    <location>
        <begin position="27"/>
        <end position="179"/>
    </location>
</feature>
<dbReference type="CDD" id="cd18799">
    <property type="entry name" value="SF2_C_EcoAI-like"/>
    <property type="match status" value="1"/>
</dbReference>
<dbReference type="Pfam" id="PF00271">
    <property type="entry name" value="Helicase_C"/>
    <property type="match status" value="1"/>
</dbReference>
<dbReference type="SUPFAM" id="SSF52540">
    <property type="entry name" value="P-loop containing nucleoside triphosphate hydrolases"/>
    <property type="match status" value="1"/>
</dbReference>
<feature type="domain" description="Helicase C-terminal" evidence="2">
    <location>
        <begin position="229"/>
        <end position="401"/>
    </location>
</feature>
<evidence type="ECO:0000259" key="2">
    <source>
        <dbReference type="PROSITE" id="PS51194"/>
    </source>
</evidence>
<dbReference type="GO" id="GO:0004386">
    <property type="term" value="F:helicase activity"/>
    <property type="evidence" value="ECO:0007669"/>
    <property type="project" value="UniProtKB-KW"/>
</dbReference>
<dbReference type="PANTHER" id="PTHR47396">
    <property type="entry name" value="TYPE I RESTRICTION ENZYME ECOKI R PROTEIN"/>
    <property type="match status" value="1"/>
</dbReference>
<accession>A0ABT6FQN1</accession>
<dbReference type="SMART" id="SM00487">
    <property type="entry name" value="DEXDc"/>
    <property type="match status" value="1"/>
</dbReference>
<organism evidence="3 4">
    <name type="scientific">Galbibacter pacificus</name>
    <dbReference type="NCBI Taxonomy" id="2996052"/>
    <lineage>
        <taxon>Bacteria</taxon>
        <taxon>Pseudomonadati</taxon>
        <taxon>Bacteroidota</taxon>
        <taxon>Flavobacteriia</taxon>
        <taxon>Flavobacteriales</taxon>
        <taxon>Flavobacteriaceae</taxon>
        <taxon>Galbibacter</taxon>
    </lineage>
</organism>
<dbReference type="PROSITE" id="PS51192">
    <property type="entry name" value="HELICASE_ATP_BIND_1"/>
    <property type="match status" value="1"/>
</dbReference>
<dbReference type="SMART" id="SM00490">
    <property type="entry name" value="HELICc"/>
    <property type="match status" value="1"/>
</dbReference>
<keyword evidence="3" id="KW-0067">ATP-binding</keyword>
<proteinExistence type="predicted"/>
<reference evidence="3" key="1">
    <citation type="submission" date="2022-11" db="EMBL/GenBank/DDBJ databases">
        <title>High-quality draft genome sequence of Galbibacter sp. strain CMA-7.</title>
        <authorList>
            <person name="Wei L."/>
            <person name="Dong C."/>
            <person name="Shao Z."/>
        </authorList>
    </citation>
    <scope>NUCLEOTIDE SEQUENCE</scope>
    <source>
        <strain evidence="3">CMA-7</strain>
    </source>
</reference>
<dbReference type="Proteomes" id="UP001153642">
    <property type="component" value="Unassembled WGS sequence"/>
</dbReference>
<sequence>MFAIEEEEKKELYDYQKGAIDEIFDRIHNKPHNYHLLYQLPTGGGKTVIFSEIVRRYIQENNKKVVVLTHRIELSKQTSKMLRGFNVKNKVINSKVKELPDQKDYMCFVAMVETLKNRLNDNKLEIEDVGLVIIDEAHYNSFRKLLSYFKNSFILGVTATPLSSNIKLPMKDNYNELIIGEAIKTLIDKGFLAKADTFSFDVGLGTLKIGINGDYTVKSSEALYSNLEMQEKLLHAYEEKAKGTKTLIFNNGINTSWYVYEMFREAGYPVRHLDNTHSNKERKAILKWFKNTPDAILSSVSILTTGFDEPSVETIILNRATRSLTLYFQMIGRGSRVLPNKNKFKVIDLGNNVARFGLWSEPVDWQHIFRYPDFYLENIKDDEEIESNFVYEMPPKLREKFKNTADVSLNIEEIYDETIKKGLRSKVILERSLTQHTKMCVDNSDDAYEARMLAMELKEDIDSRIKRYSYCISKSTKNYRDWLAEDYFRKLRMNIVKEYQS</sequence>
<dbReference type="Pfam" id="PF04851">
    <property type="entry name" value="ResIII"/>
    <property type="match status" value="1"/>
</dbReference>
<keyword evidence="3" id="KW-0547">Nucleotide-binding</keyword>